<protein>
    <submittedName>
        <fullName evidence="1">Something about silencing, SAS, complex subunit 4-domain-containing protein</fullName>
    </submittedName>
</protein>
<dbReference type="EMBL" id="JAGIZQ010000001">
    <property type="protein sequence ID" value="KAH6650217.1"/>
    <property type="molecule type" value="Genomic_DNA"/>
</dbReference>
<comment type="caution">
    <text evidence="1">The sequence shown here is derived from an EMBL/GenBank/DDBJ whole genome shotgun (WGS) entry which is preliminary data.</text>
</comment>
<reference evidence="1 2" key="1">
    <citation type="journal article" date="2021" name="Nat. Commun.">
        <title>Genetic determinants of endophytism in the Arabidopsis root mycobiome.</title>
        <authorList>
            <person name="Mesny F."/>
            <person name="Miyauchi S."/>
            <person name="Thiergart T."/>
            <person name="Pickel B."/>
            <person name="Atanasova L."/>
            <person name="Karlsson M."/>
            <person name="Huettel B."/>
            <person name="Barry K.W."/>
            <person name="Haridas S."/>
            <person name="Chen C."/>
            <person name="Bauer D."/>
            <person name="Andreopoulos W."/>
            <person name="Pangilinan J."/>
            <person name="LaButti K."/>
            <person name="Riley R."/>
            <person name="Lipzen A."/>
            <person name="Clum A."/>
            <person name="Drula E."/>
            <person name="Henrissat B."/>
            <person name="Kohler A."/>
            <person name="Grigoriev I.V."/>
            <person name="Martin F.M."/>
            <person name="Hacquard S."/>
        </authorList>
    </citation>
    <scope>NUCLEOTIDE SEQUENCE [LARGE SCALE GENOMIC DNA]</scope>
    <source>
        <strain evidence="1 2">MPI-SDFR-AT-0079</strain>
    </source>
</reference>
<gene>
    <name evidence="1" type="ORF">F5144DRAFT_479052</name>
</gene>
<dbReference type="Proteomes" id="UP000724584">
    <property type="component" value="Unassembled WGS sequence"/>
</dbReference>
<accession>A0ACB7PN58</accession>
<proteinExistence type="predicted"/>
<organism evidence="1 2">
    <name type="scientific">Chaetomium tenue</name>
    <dbReference type="NCBI Taxonomy" id="1854479"/>
    <lineage>
        <taxon>Eukaryota</taxon>
        <taxon>Fungi</taxon>
        <taxon>Dikarya</taxon>
        <taxon>Ascomycota</taxon>
        <taxon>Pezizomycotina</taxon>
        <taxon>Sordariomycetes</taxon>
        <taxon>Sordariomycetidae</taxon>
        <taxon>Sordariales</taxon>
        <taxon>Chaetomiaceae</taxon>
        <taxon>Chaetomium</taxon>
    </lineage>
</organism>
<keyword evidence="2" id="KW-1185">Reference proteome</keyword>
<sequence>MALTVSRTQARKIASTRNLFSSRRNNHGTTRPKRRRGPSEGDNDNLVAKRVKLTPGIATLRAIPANDTVDTVDNNGASDISKANSAPAPPKPALARKAPASHRAPRREAKGPKPARATTKQQQRRRPTPTTNRSKAVKGLMHELVNLKPNEADTIVQGRKLRSQEVVRHKSELSSYFPEYDEIIGNDPKETHIVNLDTPIIIIPDTTSQPNTNTTSPHLPPHAQHQHDYPTRSYGDSLYTDLCDAHRVSFSYLNPTPTSDPLPDSLFAPAHKKAERSERSVRNTEIGRAQHERNQVARLLNGLRGHDWLRVLGVSGVTETKKRAFEPARDHFIRGCEGILDKFRRFTREEKRRRAEMLGRRQAFLSGGEESVGKESAETEESEEEKSVEVGRHEQQQQQQGAESGEQETEHADESDVDAYIAKQLREEALAAASKKRRAKAGGKAAAAKRASAERGKAAATKAAGGKVCPTKATATTALSSSSQPPADKDPRENVSLFRKRYQRDAALSTDRRKGRKVLAWGELLPEMETAEFQLPGEVRDDPDFRLPPRKRGRSSRVKG</sequence>
<evidence type="ECO:0000313" key="1">
    <source>
        <dbReference type="EMBL" id="KAH6650217.1"/>
    </source>
</evidence>
<evidence type="ECO:0000313" key="2">
    <source>
        <dbReference type="Proteomes" id="UP000724584"/>
    </source>
</evidence>
<name>A0ACB7PN58_9PEZI</name>